<dbReference type="OrthoDB" id="6753017at2759"/>
<protein>
    <submittedName>
        <fullName evidence="1">Uncharacterized protein</fullName>
    </submittedName>
</protein>
<dbReference type="EMBL" id="BMAV01023665">
    <property type="protein sequence ID" value="GFY79581.1"/>
    <property type="molecule type" value="Genomic_DNA"/>
</dbReference>
<keyword evidence="2" id="KW-1185">Reference proteome</keyword>
<gene>
    <name evidence="1" type="primary">EVAR_88550_1</name>
    <name evidence="1" type="ORF">TNIN_146161</name>
</gene>
<dbReference type="AlphaFoldDB" id="A0A8X7CSQ4"/>
<accession>A0A8X7CSQ4</accession>
<evidence type="ECO:0000313" key="2">
    <source>
        <dbReference type="Proteomes" id="UP000886998"/>
    </source>
</evidence>
<dbReference type="Proteomes" id="UP000886998">
    <property type="component" value="Unassembled WGS sequence"/>
</dbReference>
<proteinExistence type="predicted"/>
<sequence>MVVTRHLHFFKKKGGKAFIRILENLLNLDQLAQVFQEENCPVQTLHENGVRILLAIYNAPQSENSIDNLRYTEFIKSTKLNKPVQLSNIPPTRAAAHQHISCVYYQNQTWLGNHLEPQEGGWILRNEFLEPIMIILPPTPDELLKTIVCNCKNSCGSRCGCKKSGCNILQLVASKLGKLFSMLHEMRAISMKIVLLIPKSFKIWRQISLTTKIMRMNWKFSSDWKTMKKRKKKMNIHVRLIIKIFVKPLHIQISIVIIV</sequence>
<reference evidence="1" key="1">
    <citation type="submission" date="2020-08" db="EMBL/GenBank/DDBJ databases">
        <title>Multicomponent nature underlies the extraordinary mechanical properties of spider dragline silk.</title>
        <authorList>
            <person name="Kono N."/>
            <person name="Nakamura H."/>
            <person name="Mori M."/>
            <person name="Yoshida Y."/>
            <person name="Ohtoshi R."/>
            <person name="Malay A.D."/>
            <person name="Moran D.A.P."/>
            <person name="Tomita M."/>
            <person name="Numata K."/>
            <person name="Arakawa K."/>
        </authorList>
    </citation>
    <scope>NUCLEOTIDE SEQUENCE</scope>
</reference>
<name>A0A8X7CSQ4_9ARAC</name>
<comment type="caution">
    <text evidence="1">The sequence shown here is derived from an EMBL/GenBank/DDBJ whole genome shotgun (WGS) entry which is preliminary data.</text>
</comment>
<evidence type="ECO:0000313" key="1">
    <source>
        <dbReference type="EMBL" id="GFY79581.1"/>
    </source>
</evidence>
<organism evidence="1 2">
    <name type="scientific">Trichonephila inaurata madagascariensis</name>
    <dbReference type="NCBI Taxonomy" id="2747483"/>
    <lineage>
        <taxon>Eukaryota</taxon>
        <taxon>Metazoa</taxon>
        <taxon>Ecdysozoa</taxon>
        <taxon>Arthropoda</taxon>
        <taxon>Chelicerata</taxon>
        <taxon>Arachnida</taxon>
        <taxon>Araneae</taxon>
        <taxon>Araneomorphae</taxon>
        <taxon>Entelegynae</taxon>
        <taxon>Araneoidea</taxon>
        <taxon>Nephilidae</taxon>
        <taxon>Trichonephila</taxon>
        <taxon>Trichonephila inaurata</taxon>
    </lineage>
</organism>